<dbReference type="Proteomes" id="UP001163046">
    <property type="component" value="Unassembled WGS sequence"/>
</dbReference>
<keyword evidence="7" id="KW-1185">Reference proteome</keyword>
<feature type="domain" description="Carboxylesterase type B" evidence="5">
    <location>
        <begin position="26"/>
        <end position="531"/>
    </location>
</feature>
<evidence type="ECO:0000259" key="5">
    <source>
        <dbReference type="Pfam" id="PF00135"/>
    </source>
</evidence>
<keyword evidence="4" id="KW-1133">Transmembrane helix</keyword>
<dbReference type="InterPro" id="IPR002018">
    <property type="entry name" value="CarbesteraseB"/>
</dbReference>
<keyword evidence="3" id="KW-0732">Signal</keyword>
<feature type="signal peptide" evidence="3">
    <location>
        <begin position="1"/>
        <end position="23"/>
    </location>
</feature>
<evidence type="ECO:0000313" key="7">
    <source>
        <dbReference type="Proteomes" id="UP001163046"/>
    </source>
</evidence>
<dbReference type="PANTHER" id="PTHR43903">
    <property type="entry name" value="NEUROLIGIN"/>
    <property type="match status" value="1"/>
</dbReference>
<sequence>MAEIFFAVLFLAALSLLFSCVSSTTAPIVNTTYGPVSGSATVLAANKTVYRYLGIPFAKAERFEYPAPPDKWTSTLHADRISKICPQPILPMFPASKLLQLLVNEDCLLLNVYVPVNTTSSSDLPVMLWIHGGGYITGDTIIYDGSLLATEGDVIVVTTAYRLGVFGFLSANSDDLRGNYGMMDQVEAMKWVNKNIARFGGDPNKVTIFGESAGGMSVALLLLSPLASGLYQNVIIQSGTAVALVASLERDEADLRARSFAKAVGCTMTSLKVCAKKKTVQEVLAAQTKIFAQPNLLTLAPVVDGYFLPDSPIKLLQAGKFNKTNVIIGVTRDDGSVFVLEVPGLSNGMSRTLFKEVITNQTWTRNQNSHLHEMLIYEYTDWSNATDPYVLRQRYIDINTDATFKAPAIQSAEAFVKKESPTYFYQVEKAPKVFPGYLIPPWTGIYHGADVFYLFGGPFAVAKNLTSVADMKLSKDIMTLWTNFAKTGDPNSPTPLRMTWPQYTADRGEYLGLSPNMTVRSKMLPDKMALWNNLVPSIGETMEPTKASHSPTTTEQTDEKKDKLVMVLAILTGVFGALAVILLVLLISTCCKRNRREKDYEEPLNM</sequence>
<evidence type="ECO:0000256" key="4">
    <source>
        <dbReference type="SAM" id="Phobius"/>
    </source>
</evidence>
<reference evidence="6" key="1">
    <citation type="submission" date="2023-01" db="EMBL/GenBank/DDBJ databases">
        <title>Genome assembly of the deep-sea coral Lophelia pertusa.</title>
        <authorList>
            <person name="Herrera S."/>
            <person name="Cordes E."/>
        </authorList>
    </citation>
    <scope>NUCLEOTIDE SEQUENCE</scope>
    <source>
        <strain evidence="6">USNM1676648</strain>
        <tissue evidence="6">Polyp</tissue>
    </source>
</reference>
<keyword evidence="4" id="KW-0812">Transmembrane</keyword>
<dbReference type="Pfam" id="PF00135">
    <property type="entry name" value="COesterase"/>
    <property type="match status" value="1"/>
</dbReference>
<dbReference type="GO" id="GO:0016787">
    <property type="term" value="F:hydrolase activity"/>
    <property type="evidence" value="ECO:0007669"/>
    <property type="project" value="UniProtKB-KW"/>
</dbReference>
<dbReference type="Gene3D" id="3.40.50.1820">
    <property type="entry name" value="alpha/beta hydrolase"/>
    <property type="match status" value="1"/>
</dbReference>
<dbReference type="AlphaFoldDB" id="A0A9W9YCL1"/>
<feature type="transmembrane region" description="Helical" evidence="4">
    <location>
        <begin position="564"/>
        <end position="588"/>
    </location>
</feature>
<organism evidence="6 7">
    <name type="scientific">Desmophyllum pertusum</name>
    <dbReference type="NCBI Taxonomy" id="174260"/>
    <lineage>
        <taxon>Eukaryota</taxon>
        <taxon>Metazoa</taxon>
        <taxon>Cnidaria</taxon>
        <taxon>Anthozoa</taxon>
        <taxon>Hexacorallia</taxon>
        <taxon>Scleractinia</taxon>
        <taxon>Caryophylliina</taxon>
        <taxon>Caryophylliidae</taxon>
        <taxon>Desmophyllum</taxon>
    </lineage>
</organism>
<protein>
    <recommendedName>
        <fullName evidence="3">Carboxylic ester hydrolase</fullName>
        <ecNumber evidence="3">3.1.1.-</ecNumber>
    </recommendedName>
</protein>
<feature type="chain" id="PRO_5041013950" description="Carboxylic ester hydrolase" evidence="3">
    <location>
        <begin position="24"/>
        <end position="606"/>
    </location>
</feature>
<keyword evidence="2 3" id="KW-0378">Hydrolase</keyword>
<dbReference type="FunFam" id="3.40.50.1820:FF:000128">
    <property type="entry name" value="Carboxylic ester hydrolase"/>
    <property type="match status" value="1"/>
</dbReference>
<dbReference type="InterPro" id="IPR051093">
    <property type="entry name" value="Neuroligin/BSAL"/>
</dbReference>
<evidence type="ECO:0000256" key="3">
    <source>
        <dbReference type="RuleBase" id="RU361235"/>
    </source>
</evidence>
<dbReference type="OrthoDB" id="5962005at2759"/>
<comment type="caution">
    <text evidence="6">The sequence shown here is derived from an EMBL/GenBank/DDBJ whole genome shotgun (WGS) entry which is preliminary data.</text>
</comment>
<name>A0A9W9YCL1_9CNID</name>
<evidence type="ECO:0000256" key="1">
    <source>
        <dbReference type="ARBA" id="ARBA00005964"/>
    </source>
</evidence>
<comment type="similarity">
    <text evidence="1 3">Belongs to the type-B carboxylesterase/lipase family.</text>
</comment>
<dbReference type="EC" id="3.1.1.-" evidence="3"/>
<dbReference type="InterPro" id="IPR029058">
    <property type="entry name" value="AB_hydrolase_fold"/>
</dbReference>
<accession>A0A9W9YCL1</accession>
<gene>
    <name evidence="6" type="ORF">OS493_017223</name>
</gene>
<keyword evidence="4" id="KW-0472">Membrane</keyword>
<dbReference type="SUPFAM" id="SSF53474">
    <property type="entry name" value="alpha/beta-Hydrolases"/>
    <property type="match status" value="1"/>
</dbReference>
<dbReference type="InterPro" id="IPR019826">
    <property type="entry name" value="Carboxylesterase_B_AS"/>
</dbReference>
<dbReference type="PROSITE" id="PS00122">
    <property type="entry name" value="CARBOXYLESTERASE_B_1"/>
    <property type="match status" value="1"/>
</dbReference>
<proteinExistence type="inferred from homology"/>
<dbReference type="EMBL" id="MU827786">
    <property type="protein sequence ID" value="KAJ7333679.1"/>
    <property type="molecule type" value="Genomic_DNA"/>
</dbReference>
<evidence type="ECO:0000313" key="6">
    <source>
        <dbReference type="EMBL" id="KAJ7333679.1"/>
    </source>
</evidence>
<evidence type="ECO:0000256" key="2">
    <source>
        <dbReference type="ARBA" id="ARBA00022801"/>
    </source>
</evidence>